<comment type="caution">
    <text evidence="1">The sequence shown here is derived from an EMBL/GenBank/DDBJ whole genome shotgun (WGS) entry which is preliminary data.</text>
</comment>
<name>A0A6N2APD2_SOLCI</name>
<proteinExistence type="predicted"/>
<dbReference type="AlphaFoldDB" id="A0A6N2APD2"/>
<dbReference type="PANTHER" id="PTHR33187:SF11">
    <property type="entry name" value="AMINOTRANSFERASE-LIKE PLANT MOBILE DOMAIN-CONTAINING PROTEIN"/>
    <property type="match status" value="1"/>
</dbReference>
<gene>
    <name evidence="1" type="ORF">EJD97_007964</name>
</gene>
<accession>A0A6N2APD2</accession>
<organism evidence="1">
    <name type="scientific">Solanum chilense</name>
    <name type="common">Tomato</name>
    <name type="synonym">Lycopersicon chilense</name>
    <dbReference type="NCBI Taxonomy" id="4083"/>
    <lineage>
        <taxon>Eukaryota</taxon>
        <taxon>Viridiplantae</taxon>
        <taxon>Streptophyta</taxon>
        <taxon>Embryophyta</taxon>
        <taxon>Tracheophyta</taxon>
        <taxon>Spermatophyta</taxon>
        <taxon>Magnoliopsida</taxon>
        <taxon>eudicotyledons</taxon>
        <taxon>Gunneridae</taxon>
        <taxon>Pentapetalae</taxon>
        <taxon>asterids</taxon>
        <taxon>lamiids</taxon>
        <taxon>Solanales</taxon>
        <taxon>Solanaceae</taxon>
        <taxon>Solanoideae</taxon>
        <taxon>Solaneae</taxon>
        <taxon>Solanum</taxon>
        <taxon>Solanum subgen. Lycopersicon</taxon>
    </lineage>
</organism>
<dbReference type="EMBL" id="RXGB01021690">
    <property type="protein sequence ID" value="TMW81763.1"/>
    <property type="molecule type" value="Genomic_DNA"/>
</dbReference>
<protein>
    <submittedName>
        <fullName evidence="1">Uncharacterized protein</fullName>
    </submittedName>
</protein>
<dbReference type="PANTHER" id="PTHR33187">
    <property type="entry name" value="WU:FI09B08"/>
    <property type="match status" value="1"/>
</dbReference>
<evidence type="ECO:0000313" key="1">
    <source>
        <dbReference type="EMBL" id="TMW81763.1"/>
    </source>
</evidence>
<sequence length="115" mass="13329">MPVWTLGGTHGWMTSGVGCHYRLWKIYMVGRDRACYALIAIGKHKRSDDVERDMPSLPLDSTYGGTISAWYAIIPLRQHIWLENVRRGMPSWPLSRRHDQTTLGVECYHRHVLHT</sequence>
<reference evidence="1" key="1">
    <citation type="submission" date="2019-05" db="EMBL/GenBank/DDBJ databases">
        <title>The de novo reference genome and transcriptome assemblies of the wild tomato species Solanum chilense.</title>
        <authorList>
            <person name="Stam R."/>
            <person name="Nosenko T."/>
            <person name="Hoerger A.C."/>
            <person name="Stephan W."/>
            <person name="Seidel M.A."/>
            <person name="Kuhn J.M.M."/>
            <person name="Haberer G."/>
            <person name="Tellier A."/>
        </authorList>
    </citation>
    <scope>NUCLEOTIDE SEQUENCE</scope>
    <source>
        <tissue evidence="1">Mature leaves</tissue>
    </source>
</reference>